<evidence type="ECO:0000259" key="3">
    <source>
        <dbReference type="PROSITE" id="PS50887"/>
    </source>
</evidence>
<dbReference type="InterPro" id="IPR050706">
    <property type="entry name" value="Cyclic-di-GMP_PDE-like"/>
</dbReference>
<proteinExistence type="predicted"/>
<name>A0AB36ZYM2_9BACT</name>
<gene>
    <name evidence="4" type="ORF">B0F89_11713</name>
</gene>
<feature type="transmembrane region" description="Helical" evidence="1">
    <location>
        <begin position="6"/>
        <end position="25"/>
    </location>
</feature>
<dbReference type="Pfam" id="PF00990">
    <property type="entry name" value="GGDEF"/>
    <property type="match status" value="1"/>
</dbReference>
<organism evidence="4 5">
    <name type="scientific">Malaciobacter marinus</name>
    <dbReference type="NCBI Taxonomy" id="505249"/>
    <lineage>
        <taxon>Bacteria</taxon>
        <taxon>Pseudomonadati</taxon>
        <taxon>Campylobacterota</taxon>
        <taxon>Epsilonproteobacteria</taxon>
        <taxon>Campylobacterales</taxon>
        <taxon>Arcobacteraceae</taxon>
        <taxon>Malaciobacter</taxon>
    </lineage>
</organism>
<dbReference type="PROSITE" id="PS50887">
    <property type="entry name" value="GGDEF"/>
    <property type="match status" value="1"/>
</dbReference>
<dbReference type="Gene3D" id="3.20.20.450">
    <property type="entry name" value="EAL domain"/>
    <property type="match status" value="1"/>
</dbReference>
<dbReference type="SUPFAM" id="SSF55073">
    <property type="entry name" value="Nucleotide cyclase"/>
    <property type="match status" value="1"/>
</dbReference>
<dbReference type="NCBIfam" id="TIGR00254">
    <property type="entry name" value="GGDEF"/>
    <property type="match status" value="1"/>
</dbReference>
<accession>A0AB36ZYM2</accession>
<protein>
    <submittedName>
        <fullName evidence="4">Diguanylate cyclase (GGDEF)-like protein</fullName>
    </submittedName>
</protein>
<dbReference type="AlphaFoldDB" id="A0AB36ZYM2"/>
<dbReference type="CDD" id="cd01949">
    <property type="entry name" value="GGDEF"/>
    <property type="match status" value="1"/>
</dbReference>
<dbReference type="GO" id="GO:0071111">
    <property type="term" value="F:cyclic-guanylate-specific phosphodiesterase activity"/>
    <property type="evidence" value="ECO:0007669"/>
    <property type="project" value="InterPro"/>
</dbReference>
<evidence type="ECO:0000256" key="1">
    <source>
        <dbReference type="SAM" id="Phobius"/>
    </source>
</evidence>
<dbReference type="InterPro" id="IPR000160">
    <property type="entry name" value="GGDEF_dom"/>
</dbReference>
<dbReference type="InterPro" id="IPR029787">
    <property type="entry name" value="Nucleotide_cyclase"/>
</dbReference>
<dbReference type="RefSeq" id="WP_159445738.1">
    <property type="nucleotide sequence ID" value="NZ_FUYO01000018.1"/>
</dbReference>
<dbReference type="SMART" id="SM00267">
    <property type="entry name" value="GGDEF"/>
    <property type="match status" value="1"/>
</dbReference>
<sequence length="689" mass="80223">MLNKWIKISIAITAIIFMGIWVTFYKQKSEAIQYRGYELYNMLETLKGKHYEVIDKLLQSALYQNYNNDILNRQLELLNQYEQKLESTEIYMTDHYPKTKLILKKIFIQQQEWNQGIEIFKRESGKIKNSFAFVVSSLIHLELKNGNKTQKILNIISRLISIKASMDIPIFDKDTFDTDFFKNIDATNEKNKMYIMLYKTHIDLIKKSLPSYINLVNTLVKKESSKEYFYDLSQAMKQENAQQLKKLNSEYYMLILFSLLTILIIIYYIISSEKEKQHIIKLQRDYKKSVTTDLLTGLKNRSAYIEKIKNMQNCTIIFLDIVDFSSINNLYGINIGDFVLQTLGKILEDHIESIENTEIFKVGADQFVIVLENYPLEEVTLLAINLIEIIEEKDYKYKGLNQEIFVQVLAGISTKEPYLLNATLAIKSIADDFSKKIAYYDDSLDQTQEIQENLTMIQKIKTSLINDDIAMLYQPLIDFKTKEIIKHEALVRMKDKDEYISPYFFLDLSKKAKLYTKITHEVIKKSVQAVRDYNVDISINLSIEDILHHETCKFIMSTLQNNEDIAQKITFELLETEEVHNFKALKEFIQEVKTFGVSIAIDDFGSGYSNYNYLLELDIDILKIDGSLIKNIDKSYNNQLVVKSIIEFAKLANIKTVAEFVASQEIEAVVIELGIDYGQGFYYSAPKLL</sequence>
<dbReference type="InterPro" id="IPR043128">
    <property type="entry name" value="Rev_trsase/Diguanyl_cyclase"/>
</dbReference>
<dbReference type="InterPro" id="IPR001633">
    <property type="entry name" value="EAL_dom"/>
</dbReference>
<dbReference type="PANTHER" id="PTHR33121">
    <property type="entry name" value="CYCLIC DI-GMP PHOSPHODIESTERASE PDEF"/>
    <property type="match status" value="1"/>
</dbReference>
<dbReference type="PANTHER" id="PTHR33121:SF79">
    <property type="entry name" value="CYCLIC DI-GMP PHOSPHODIESTERASE PDED-RELATED"/>
    <property type="match status" value="1"/>
</dbReference>
<dbReference type="EMBL" id="PTIW01000017">
    <property type="protein sequence ID" value="PPK60698.1"/>
    <property type="molecule type" value="Genomic_DNA"/>
</dbReference>
<reference evidence="4 5" key="1">
    <citation type="submission" date="2018-02" db="EMBL/GenBank/DDBJ databases">
        <title>Subsurface microbial communities from deep shales in Ohio and West Virginia, USA.</title>
        <authorList>
            <person name="Wrighton K."/>
        </authorList>
    </citation>
    <scope>NUCLEOTIDE SEQUENCE [LARGE SCALE GENOMIC DNA]</scope>
    <source>
        <strain evidence="4 5">MARC-MIP3H16</strain>
    </source>
</reference>
<feature type="domain" description="GGDEF" evidence="3">
    <location>
        <begin position="312"/>
        <end position="442"/>
    </location>
</feature>
<dbReference type="Gene3D" id="3.30.70.270">
    <property type="match status" value="1"/>
</dbReference>
<keyword evidence="1" id="KW-0472">Membrane</keyword>
<evidence type="ECO:0000259" key="2">
    <source>
        <dbReference type="PROSITE" id="PS50883"/>
    </source>
</evidence>
<dbReference type="InterPro" id="IPR035919">
    <property type="entry name" value="EAL_sf"/>
</dbReference>
<dbReference type="CDD" id="cd01948">
    <property type="entry name" value="EAL"/>
    <property type="match status" value="1"/>
</dbReference>
<dbReference type="SUPFAM" id="SSF141868">
    <property type="entry name" value="EAL domain-like"/>
    <property type="match status" value="1"/>
</dbReference>
<dbReference type="Proteomes" id="UP000239861">
    <property type="component" value="Unassembled WGS sequence"/>
</dbReference>
<feature type="transmembrane region" description="Helical" evidence="1">
    <location>
        <begin position="251"/>
        <end position="270"/>
    </location>
</feature>
<feature type="domain" description="EAL" evidence="2">
    <location>
        <begin position="453"/>
        <end position="689"/>
    </location>
</feature>
<dbReference type="PROSITE" id="PS50883">
    <property type="entry name" value="EAL"/>
    <property type="match status" value="1"/>
</dbReference>
<keyword evidence="1" id="KW-1133">Transmembrane helix</keyword>
<evidence type="ECO:0000313" key="4">
    <source>
        <dbReference type="EMBL" id="PPK60698.1"/>
    </source>
</evidence>
<keyword evidence="1" id="KW-0812">Transmembrane</keyword>
<evidence type="ECO:0000313" key="5">
    <source>
        <dbReference type="Proteomes" id="UP000239861"/>
    </source>
</evidence>
<dbReference type="Pfam" id="PF00563">
    <property type="entry name" value="EAL"/>
    <property type="match status" value="1"/>
</dbReference>
<comment type="caution">
    <text evidence="4">The sequence shown here is derived from an EMBL/GenBank/DDBJ whole genome shotgun (WGS) entry which is preliminary data.</text>
</comment>
<dbReference type="SMART" id="SM00052">
    <property type="entry name" value="EAL"/>
    <property type="match status" value="1"/>
</dbReference>